<dbReference type="FunFam" id="3.30.920.10:FF:000002">
    <property type="entry name" value="Frataxin, mitochondrial"/>
    <property type="match status" value="1"/>
</dbReference>
<evidence type="ECO:0000256" key="8">
    <source>
        <dbReference type="ARBA" id="ARBA00023002"/>
    </source>
</evidence>
<keyword evidence="7" id="KW-0809">Transit peptide</keyword>
<dbReference type="GO" id="GO:0004322">
    <property type="term" value="F:ferroxidase activity"/>
    <property type="evidence" value="ECO:0007669"/>
    <property type="project" value="UniProtKB-EC"/>
</dbReference>
<name>A0A913XIK2_EXADI</name>
<dbReference type="GO" id="GO:0016226">
    <property type="term" value="P:iron-sulfur cluster assembly"/>
    <property type="evidence" value="ECO:0007669"/>
    <property type="project" value="InterPro"/>
</dbReference>
<keyword evidence="15" id="KW-1185">Reference proteome</keyword>
<evidence type="ECO:0000313" key="14">
    <source>
        <dbReference type="EnsemblMetazoa" id="XP_020904899.1"/>
    </source>
</evidence>
<dbReference type="SUPFAM" id="SSF55387">
    <property type="entry name" value="Frataxin/Nqo15-like"/>
    <property type="match status" value="1"/>
</dbReference>
<dbReference type="InterPro" id="IPR036524">
    <property type="entry name" value="Frataxin/CyaY_sf"/>
</dbReference>
<dbReference type="RefSeq" id="XP_020904899.1">
    <property type="nucleotide sequence ID" value="XM_021049240.2"/>
</dbReference>
<dbReference type="GO" id="GO:0034986">
    <property type="term" value="F:iron chaperone activity"/>
    <property type="evidence" value="ECO:0007669"/>
    <property type="project" value="TreeGrafter"/>
</dbReference>
<keyword evidence="8" id="KW-0560">Oxidoreductase</keyword>
<keyword evidence="6" id="KW-0410">Iron transport</keyword>
<sequence>MLGRLRCCASRSSNFLAILLPFRRSLSNAYIHKDNRLQYQRNFESQQIFSSTYLSRRQLSNFQSVNDFHHITDETLEALSDFFDSIADKYNLPDDYDVNFGDGVLTVHFGGNVGTYVINKQTPNQQIWLSSPSSGPKRYDFISNTWIYKRNNQSLHELLSTEVSAITGEEVDLTHLSHGGKTD</sequence>
<dbReference type="GO" id="GO:0008199">
    <property type="term" value="F:ferric iron binding"/>
    <property type="evidence" value="ECO:0007669"/>
    <property type="project" value="InterPro"/>
</dbReference>
<dbReference type="GO" id="GO:0008198">
    <property type="term" value="F:ferrous iron binding"/>
    <property type="evidence" value="ECO:0007669"/>
    <property type="project" value="TreeGrafter"/>
</dbReference>
<comment type="catalytic activity">
    <reaction evidence="13">
        <text>4 Fe(2+) + O2 + 4 H(+) = 4 Fe(3+) + 2 H2O</text>
        <dbReference type="Rhea" id="RHEA:11148"/>
        <dbReference type="ChEBI" id="CHEBI:15377"/>
        <dbReference type="ChEBI" id="CHEBI:15378"/>
        <dbReference type="ChEBI" id="CHEBI:15379"/>
        <dbReference type="ChEBI" id="CHEBI:29033"/>
        <dbReference type="ChEBI" id="CHEBI:29034"/>
        <dbReference type="EC" id="1.16.3.1"/>
    </reaction>
</comment>
<dbReference type="AlphaFoldDB" id="A0A913XIK2"/>
<keyword evidence="5" id="KW-0813">Transport</keyword>
<dbReference type="EnsemblMetazoa" id="XM_021049240.2">
    <property type="protein sequence ID" value="XP_020904899.1"/>
    <property type="gene ID" value="LOC110243169"/>
</dbReference>
<evidence type="ECO:0000256" key="12">
    <source>
        <dbReference type="ARBA" id="ARBA00023133"/>
    </source>
</evidence>
<evidence type="ECO:0000256" key="11">
    <source>
        <dbReference type="ARBA" id="ARBA00023128"/>
    </source>
</evidence>
<evidence type="ECO:0000256" key="2">
    <source>
        <dbReference type="ARBA" id="ARBA00008183"/>
    </source>
</evidence>
<keyword evidence="9" id="KW-0408">Iron</keyword>
<dbReference type="GeneID" id="110243169"/>
<proteinExistence type="inferred from homology"/>
<dbReference type="OrthoDB" id="1897642at2759"/>
<evidence type="ECO:0000256" key="1">
    <source>
        <dbReference type="ARBA" id="ARBA00004173"/>
    </source>
</evidence>
<evidence type="ECO:0000256" key="9">
    <source>
        <dbReference type="ARBA" id="ARBA00023004"/>
    </source>
</evidence>
<dbReference type="Pfam" id="PF01491">
    <property type="entry name" value="Frataxin_Cyay"/>
    <property type="match status" value="1"/>
</dbReference>
<dbReference type="CDD" id="cd00503">
    <property type="entry name" value="Frataxin"/>
    <property type="match status" value="1"/>
</dbReference>
<dbReference type="GO" id="GO:0005739">
    <property type="term" value="C:mitochondrion"/>
    <property type="evidence" value="ECO:0007669"/>
    <property type="project" value="UniProtKB-SubCell"/>
</dbReference>
<accession>A0A913XIK2</accession>
<evidence type="ECO:0000256" key="6">
    <source>
        <dbReference type="ARBA" id="ARBA00022496"/>
    </source>
</evidence>
<evidence type="ECO:0000313" key="15">
    <source>
        <dbReference type="Proteomes" id="UP000887567"/>
    </source>
</evidence>
<dbReference type="GO" id="GO:0006879">
    <property type="term" value="P:intracellular iron ion homeostasis"/>
    <property type="evidence" value="ECO:0007669"/>
    <property type="project" value="UniProtKB-KW"/>
</dbReference>
<dbReference type="GO" id="GO:0051537">
    <property type="term" value="F:2 iron, 2 sulfur cluster binding"/>
    <property type="evidence" value="ECO:0007669"/>
    <property type="project" value="TreeGrafter"/>
</dbReference>
<evidence type="ECO:0000256" key="3">
    <source>
        <dbReference type="ARBA" id="ARBA00013107"/>
    </source>
</evidence>
<organism evidence="14 15">
    <name type="scientific">Exaiptasia diaphana</name>
    <name type="common">Tropical sea anemone</name>
    <name type="synonym">Aiptasia pulchella</name>
    <dbReference type="NCBI Taxonomy" id="2652724"/>
    <lineage>
        <taxon>Eukaryota</taxon>
        <taxon>Metazoa</taxon>
        <taxon>Cnidaria</taxon>
        <taxon>Anthozoa</taxon>
        <taxon>Hexacorallia</taxon>
        <taxon>Actiniaria</taxon>
        <taxon>Aiptasiidae</taxon>
        <taxon>Exaiptasia</taxon>
    </lineage>
</organism>
<dbReference type="SMART" id="SM01219">
    <property type="entry name" value="Frataxin_Cyay"/>
    <property type="match status" value="1"/>
</dbReference>
<dbReference type="PANTHER" id="PTHR16821">
    <property type="entry name" value="FRATAXIN"/>
    <property type="match status" value="1"/>
</dbReference>
<dbReference type="PANTHER" id="PTHR16821:SF2">
    <property type="entry name" value="FRATAXIN, MITOCHONDRIAL"/>
    <property type="match status" value="1"/>
</dbReference>
<dbReference type="PROSITE" id="PS01344">
    <property type="entry name" value="FRATAXIN_1"/>
    <property type="match status" value="1"/>
</dbReference>
<protein>
    <recommendedName>
        <fullName evidence="3">ferroxidase</fullName>
        <ecNumber evidence="3">1.16.3.1</ecNumber>
    </recommendedName>
</protein>
<dbReference type="NCBIfam" id="TIGR03422">
    <property type="entry name" value="mito_frataxin"/>
    <property type="match status" value="1"/>
</dbReference>
<dbReference type="OMA" id="HKECESR"/>
<dbReference type="GO" id="GO:0006826">
    <property type="term" value="P:iron ion transport"/>
    <property type="evidence" value="ECO:0007669"/>
    <property type="project" value="UniProtKB-KW"/>
</dbReference>
<dbReference type="InterPro" id="IPR017789">
    <property type="entry name" value="Frataxin"/>
</dbReference>
<dbReference type="InterPro" id="IPR002908">
    <property type="entry name" value="Frataxin/CyaY"/>
</dbReference>
<evidence type="ECO:0000256" key="10">
    <source>
        <dbReference type="ARBA" id="ARBA00023065"/>
    </source>
</evidence>
<dbReference type="Gene3D" id="3.30.920.10">
    <property type="entry name" value="Frataxin/CyaY"/>
    <property type="match status" value="1"/>
</dbReference>
<comment type="subcellular location">
    <subcellularLocation>
        <location evidence="1">Mitochondrion</location>
    </subcellularLocation>
</comment>
<keyword evidence="4" id="KW-0409">Iron storage</keyword>
<evidence type="ECO:0000256" key="5">
    <source>
        <dbReference type="ARBA" id="ARBA00022448"/>
    </source>
</evidence>
<dbReference type="NCBIfam" id="TIGR03421">
    <property type="entry name" value="FeS_CyaY"/>
    <property type="match status" value="1"/>
</dbReference>
<reference evidence="14" key="1">
    <citation type="submission" date="2022-11" db="UniProtKB">
        <authorList>
            <consortium name="EnsemblMetazoa"/>
        </authorList>
    </citation>
    <scope>IDENTIFICATION</scope>
</reference>
<dbReference type="EC" id="1.16.3.1" evidence="3"/>
<keyword evidence="10" id="KW-0406">Ion transport</keyword>
<dbReference type="KEGG" id="epa:110243169"/>
<dbReference type="GO" id="GO:0006783">
    <property type="term" value="P:heme biosynthetic process"/>
    <property type="evidence" value="ECO:0007669"/>
    <property type="project" value="UniProtKB-KW"/>
</dbReference>
<keyword evidence="12" id="KW-0350">Heme biosynthesis</keyword>
<dbReference type="PRINTS" id="PR00904">
    <property type="entry name" value="FRATAXIN"/>
</dbReference>
<evidence type="ECO:0000256" key="13">
    <source>
        <dbReference type="ARBA" id="ARBA00047990"/>
    </source>
</evidence>
<evidence type="ECO:0000256" key="7">
    <source>
        <dbReference type="ARBA" id="ARBA00022946"/>
    </source>
</evidence>
<dbReference type="PROSITE" id="PS50810">
    <property type="entry name" value="FRATAXIN_2"/>
    <property type="match status" value="1"/>
</dbReference>
<evidence type="ECO:0000256" key="4">
    <source>
        <dbReference type="ARBA" id="ARBA00022434"/>
    </source>
</evidence>
<keyword evidence="11" id="KW-0496">Mitochondrion</keyword>
<comment type="similarity">
    <text evidence="2">Belongs to the frataxin family.</text>
</comment>
<dbReference type="Proteomes" id="UP000887567">
    <property type="component" value="Unplaced"/>
</dbReference>
<dbReference type="InterPro" id="IPR020895">
    <property type="entry name" value="Frataxin_CS"/>
</dbReference>